<evidence type="ECO:0000313" key="1">
    <source>
        <dbReference type="EMBL" id="MBD2705513.1"/>
    </source>
</evidence>
<dbReference type="RefSeq" id="WP_190893007.1">
    <property type="nucleotide sequence ID" value="NZ_JACWZY010000059.1"/>
</dbReference>
<comment type="caution">
    <text evidence="1">The sequence shown here is derived from an EMBL/GenBank/DDBJ whole genome shotgun (WGS) entry which is preliminary data.</text>
</comment>
<proteinExistence type="predicted"/>
<name>A0A927AW23_9BACT</name>
<sequence>MTYTTSTDLDNKLLPTLTALAGELPFLSRLYGRCRVEQVKGVDKLATIDKDKPRRLPLWWNSEGKTNIPVVPDENEPGLLFFITTGVERPEEWQEGQSYLAGSYTTTYPLALLCWYNAEQAQLSQDEVKRKILFALGRNYAWKTTAIEDQLATRVFRELDYDFQNHTYLLYPHVGIRIEGELTITETLCS</sequence>
<evidence type="ECO:0000313" key="2">
    <source>
        <dbReference type="Proteomes" id="UP000598820"/>
    </source>
</evidence>
<keyword evidence="2" id="KW-1185">Reference proteome</keyword>
<organism evidence="1 2">
    <name type="scientific">Spirosoma profusum</name>
    <dbReference type="NCBI Taxonomy" id="2771354"/>
    <lineage>
        <taxon>Bacteria</taxon>
        <taxon>Pseudomonadati</taxon>
        <taxon>Bacteroidota</taxon>
        <taxon>Cytophagia</taxon>
        <taxon>Cytophagales</taxon>
        <taxon>Cytophagaceae</taxon>
        <taxon>Spirosoma</taxon>
    </lineage>
</organism>
<reference evidence="1" key="1">
    <citation type="submission" date="2020-09" db="EMBL/GenBank/DDBJ databases">
        <authorList>
            <person name="Kim M.K."/>
        </authorList>
    </citation>
    <scope>NUCLEOTIDE SEQUENCE</scope>
    <source>
        <strain evidence="1">BT702</strain>
    </source>
</reference>
<dbReference type="AlphaFoldDB" id="A0A927AW23"/>
<accession>A0A927AW23</accession>
<dbReference type="EMBL" id="JACWZY010000059">
    <property type="protein sequence ID" value="MBD2705513.1"/>
    <property type="molecule type" value="Genomic_DNA"/>
</dbReference>
<dbReference type="Proteomes" id="UP000598820">
    <property type="component" value="Unassembled WGS sequence"/>
</dbReference>
<gene>
    <name evidence="1" type="ORF">IC229_33185</name>
</gene>
<protein>
    <submittedName>
        <fullName evidence="1">Uncharacterized protein</fullName>
    </submittedName>
</protein>